<gene>
    <name evidence="1" type="ORF">METZ01_LOCUS320052</name>
</gene>
<organism evidence="1">
    <name type="scientific">marine metagenome</name>
    <dbReference type="NCBI Taxonomy" id="408172"/>
    <lineage>
        <taxon>unclassified sequences</taxon>
        <taxon>metagenomes</taxon>
        <taxon>ecological metagenomes</taxon>
    </lineage>
</organism>
<proteinExistence type="predicted"/>
<accession>A0A382P366</accession>
<feature type="non-terminal residue" evidence="1">
    <location>
        <position position="1"/>
    </location>
</feature>
<evidence type="ECO:0000313" key="1">
    <source>
        <dbReference type="EMBL" id="SVC67198.1"/>
    </source>
</evidence>
<dbReference type="EMBL" id="UINC01104212">
    <property type="protein sequence ID" value="SVC67198.1"/>
    <property type="molecule type" value="Genomic_DNA"/>
</dbReference>
<name>A0A382P366_9ZZZZ</name>
<dbReference type="AlphaFoldDB" id="A0A382P366"/>
<sequence>YMMGRNIVVEDDGDGPPPIRVHSIESVKAVDTNATVTPTTATPIGYPAGGLFHVAPRIELSCETPGSTIVYTTERVPPFYWRLYRGPFRMRFWELRVQCGRLGYENSDVVMYEFDIE</sequence>
<reference evidence="1" key="1">
    <citation type="submission" date="2018-05" db="EMBL/GenBank/DDBJ databases">
        <authorList>
            <person name="Lanie J.A."/>
            <person name="Ng W.-L."/>
            <person name="Kazmierczak K.M."/>
            <person name="Andrzejewski T.M."/>
            <person name="Davidsen T.M."/>
            <person name="Wayne K.J."/>
            <person name="Tettelin H."/>
            <person name="Glass J.I."/>
            <person name="Rusch D."/>
            <person name="Podicherti R."/>
            <person name="Tsui H.-C.T."/>
            <person name="Winkler M.E."/>
        </authorList>
    </citation>
    <scope>NUCLEOTIDE SEQUENCE</scope>
</reference>
<protein>
    <submittedName>
        <fullName evidence="1">Uncharacterized protein</fullName>
    </submittedName>
</protein>